<name>A0A545TR68_9PROT</name>
<dbReference type="InterPro" id="IPR036641">
    <property type="entry name" value="HPT_dom_sf"/>
</dbReference>
<reference evidence="1 2" key="1">
    <citation type="submission" date="2019-06" db="EMBL/GenBank/DDBJ databases">
        <title>Whole genome sequence for Rhodospirillaceae sp. R148.</title>
        <authorList>
            <person name="Wang G."/>
        </authorList>
    </citation>
    <scope>NUCLEOTIDE SEQUENCE [LARGE SCALE GENOMIC DNA]</scope>
    <source>
        <strain evidence="1 2">R148</strain>
    </source>
</reference>
<evidence type="ECO:0000313" key="1">
    <source>
        <dbReference type="EMBL" id="TQV79712.1"/>
    </source>
</evidence>
<dbReference type="SUPFAM" id="SSF47226">
    <property type="entry name" value="Histidine-containing phosphotransfer domain, HPT domain"/>
    <property type="match status" value="1"/>
</dbReference>
<evidence type="ECO:0000313" key="2">
    <source>
        <dbReference type="Proteomes" id="UP000315252"/>
    </source>
</evidence>
<dbReference type="Gene3D" id="1.20.120.160">
    <property type="entry name" value="HPT domain"/>
    <property type="match status" value="1"/>
</dbReference>
<protein>
    <submittedName>
        <fullName evidence="1">Uncharacterized protein</fullName>
    </submittedName>
</protein>
<dbReference type="OrthoDB" id="9786548at2"/>
<dbReference type="EMBL" id="VHSH01000004">
    <property type="protein sequence ID" value="TQV79712.1"/>
    <property type="molecule type" value="Genomic_DNA"/>
</dbReference>
<organism evidence="1 2">
    <name type="scientific">Denitrobaculum tricleocarpae</name>
    <dbReference type="NCBI Taxonomy" id="2591009"/>
    <lineage>
        <taxon>Bacteria</taxon>
        <taxon>Pseudomonadati</taxon>
        <taxon>Pseudomonadota</taxon>
        <taxon>Alphaproteobacteria</taxon>
        <taxon>Rhodospirillales</taxon>
        <taxon>Rhodospirillaceae</taxon>
        <taxon>Denitrobaculum</taxon>
    </lineage>
</organism>
<keyword evidence="2" id="KW-1185">Reference proteome</keyword>
<sequence length="132" mass="13851">MKTIDVDAIPTAEELQAMFIEGAQEGIAELHRQSTAARAGNVAWPEAISVMRGIAHDIKGQGGSFGYPLVTAIGNSLSALLKHERLLSDPGLELLSAHLAALTAIMDKAIQGDGGDLGSSYVERLDALVTEL</sequence>
<gene>
    <name evidence="1" type="ORF">FKG95_13470</name>
</gene>
<dbReference type="Proteomes" id="UP000315252">
    <property type="component" value="Unassembled WGS sequence"/>
</dbReference>
<dbReference type="GO" id="GO:0000160">
    <property type="term" value="P:phosphorelay signal transduction system"/>
    <property type="evidence" value="ECO:0007669"/>
    <property type="project" value="InterPro"/>
</dbReference>
<comment type="caution">
    <text evidence="1">The sequence shown here is derived from an EMBL/GenBank/DDBJ whole genome shotgun (WGS) entry which is preliminary data.</text>
</comment>
<accession>A0A545TR68</accession>
<dbReference type="RefSeq" id="WP_142896892.1">
    <property type="nucleotide sequence ID" value="NZ_ML660055.1"/>
</dbReference>
<proteinExistence type="predicted"/>
<dbReference type="AlphaFoldDB" id="A0A545TR68"/>